<organism evidence="1 2">
    <name type="scientific">Catharanthus roseus</name>
    <name type="common">Madagascar periwinkle</name>
    <name type="synonym">Vinca rosea</name>
    <dbReference type="NCBI Taxonomy" id="4058"/>
    <lineage>
        <taxon>Eukaryota</taxon>
        <taxon>Viridiplantae</taxon>
        <taxon>Streptophyta</taxon>
        <taxon>Embryophyta</taxon>
        <taxon>Tracheophyta</taxon>
        <taxon>Spermatophyta</taxon>
        <taxon>Magnoliopsida</taxon>
        <taxon>eudicotyledons</taxon>
        <taxon>Gunneridae</taxon>
        <taxon>Pentapetalae</taxon>
        <taxon>asterids</taxon>
        <taxon>lamiids</taxon>
        <taxon>Gentianales</taxon>
        <taxon>Apocynaceae</taxon>
        <taxon>Rauvolfioideae</taxon>
        <taxon>Vinceae</taxon>
        <taxon>Catharanthinae</taxon>
        <taxon>Catharanthus</taxon>
    </lineage>
</organism>
<proteinExistence type="predicted"/>
<name>A0ACC0B2L9_CATRO</name>
<evidence type="ECO:0000313" key="2">
    <source>
        <dbReference type="Proteomes" id="UP001060085"/>
    </source>
</evidence>
<accession>A0ACC0B2L9</accession>
<reference evidence="2" key="1">
    <citation type="journal article" date="2023" name="Nat. Plants">
        <title>Single-cell RNA sequencing provides a high-resolution roadmap for understanding the multicellular compartmentation of specialized metabolism.</title>
        <authorList>
            <person name="Sun S."/>
            <person name="Shen X."/>
            <person name="Li Y."/>
            <person name="Li Y."/>
            <person name="Wang S."/>
            <person name="Li R."/>
            <person name="Zhang H."/>
            <person name="Shen G."/>
            <person name="Guo B."/>
            <person name="Wei J."/>
            <person name="Xu J."/>
            <person name="St-Pierre B."/>
            <person name="Chen S."/>
            <person name="Sun C."/>
        </authorList>
    </citation>
    <scope>NUCLEOTIDE SEQUENCE [LARGE SCALE GENOMIC DNA]</scope>
</reference>
<gene>
    <name evidence="1" type="ORF">M9H77_16738</name>
</gene>
<protein>
    <submittedName>
        <fullName evidence="1">Uncharacterized protein</fullName>
    </submittedName>
</protein>
<comment type="caution">
    <text evidence="1">The sequence shown here is derived from an EMBL/GenBank/DDBJ whole genome shotgun (WGS) entry which is preliminary data.</text>
</comment>
<sequence length="122" mass="14167">MSMDDYLPTQSDQEGTRLLRQFQNVARDVEEFKKGKSSATMDQRVGDNFGGFSLPHHERLLDNMDIKEDNKLEVEEEIMGRILMLAKHTMVATKIKDGRQEKDNITFYSCQYQNPNCHLIIV</sequence>
<dbReference type="EMBL" id="CM044704">
    <property type="protein sequence ID" value="KAI5666885.1"/>
    <property type="molecule type" value="Genomic_DNA"/>
</dbReference>
<evidence type="ECO:0000313" key="1">
    <source>
        <dbReference type="EMBL" id="KAI5666885.1"/>
    </source>
</evidence>
<keyword evidence="2" id="KW-1185">Reference proteome</keyword>
<dbReference type="Proteomes" id="UP001060085">
    <property type="component" value="Linkage Group LG04"/>
</dbReference>